<evidence type="ECO:0000313" key="2">
    <source>
        <dbReference type="EMBL" id="KIC95634.1"/>
    </source>
</evidence>
<dbReference type="InterPro" id="IPR018580">
    <property type="entry name" value="Uncharacterised_YfhO"/>
</dbReference>
<feature type="transmembrane region" description="Helical" evidence="1">
    <location>
        <begin position="653"/>
        <end position="672"/>
    </location>
</feature>
<feature type="transmembrane region" description="Helical" evidence="1">
    <location>
        <begin position="175"/>
        <end position="201"/>
    </location>
</feature>
<accession>A0A0C1IYT5</accession>
<feature type="transmembrane region" description="Helical" evidence="1">
    <location>
        <begin position="390"/>
        <end position="412"/>
    </location>
</feature>
<comment type="caution">
    <text evidence="2">The sequence shown here is derived from an EMBL/GenBank/DDBJ whole genome shotgun (WGS) entry which is preliminary data.</text>
</comment>
<feature type="transmembrane region" description="Helical" evidence="1">
    <location>
        <begin position="12"/>
        <end position="35"/>
    </location>
</feature>
<dbReference type="STRING" id="1349421.OI18_05100"/>
<feature type="transmembrane region" description="Helical" evidence="1">
    <location>
        <begin position="221"/>
        <end position="243"/>
    </location>
</feature>
<dbReference type="PANTHER" id="PTHR38454">
    <property type="entry name" value="INTEGRAL MEMBRANE PROTEIN-RELATED"/>
    <property type="match status" value="1"/>
</dbReference>
<protein>
    <recommendedName>
        <fullName evidence="4">Bacterial membrane protein YfhO</fullName>
    </recommendedName>
</protein>
<keyword evidence="1" id="KW-0812">Transmembrane</keyword>
<name>A0A0C1IYT5_9BACT</name>
<dbReference type="OrthoDB" id="9772884at2"/>
<dbReference type="EMBL" id="JSVC01000005">
    <property type="protein sequence ID" value="KIC95634.1"/>
    <property type="molecule type" value="Genomic_DNA"/>
</dbReference>
<keyword evidence="1" id="KW-1133">Transmembrane helix</keyword>
<feature type="transmembrane region" description="Helical" evidence="1">
    <location>
        <begin position="83"/>
        <end position="107"/>
    </location>
</feature>
<organism evidence="2 3">
    <name type="scientific">Flavihumibacter solisilvae</name>
    <dbReference type="NCBI Taxonomy" id="1349421"/>
    <lineage>
        <taxon>Bacteria</taxon>
        <taxon>Pseudomonadati</taxon>
        <taxon>Bacteroidota</taxon>
        <taxon>Chitinophagia</taxon>
        <taxon>Chitinophagales</taxon>
        <taxon>Chitinophagaceae</taxon>
        <taxon>Flavihumibacter</taxon>
    </lineage>
</organism>
<keyword evidence="3" id="KW-1185">Reference proteome</keyword>
<dbReference type="PANTHER" id="PTHR38454:SF1">
    <property type="entry name" value="INTEGRAL MEMBRANE PROTEIN"/>
    <property type="match status" value="1"/>
</dbReference>
<feature type="transmembrane region" description="Helical" evidence="1">
    <location>
        <begin position="322"/>
        <end position="339"/>
    </location>
</feature>
<reference evidence="2 3" key="1">
    <citation type="submission" date="2014-11" db="EMBL/GenBank/DDBJ databases">
        <title>Genome sequence of Flavihumibacter solisilvae 3-3.</title>
        <authorList>
            <person name="Zhou G."/>
            <person name="Li M."/>
            <person name="Wang G."/>
        </authorList>
    </citation>
    <scope>NUCLEOTIDE SEQUENCE [LARGE SCALE GENOMIC DNA]</scope>
    <source>
        <strain evidence="2 3">3-3</strain>
    </source>
</reference>
<sequence length="686" mass="77837">MNISKSNEKITVYLLLLLYVVVAYLPLSSFCFALKNDALTDNFPPKFFFSASLLNGELPLWNPYINFGLPLYADPGFAFWHPITWLFGAIGYNMYTMAIENLLYIWLGAIFMHDLGRWLGHHHVTCLLIAIMFASSGFFVGNLQFTNFLTSAAFIPLCLRLFLQWQDDYNIRNTLLCAGSFYLLVTAGHPAIPIGMFYFIFTFMLVRYFGTRKSQHPIKPLQLAGRSVVLLLVSCAFVLPLLYSFSEIIPFLNRRETVMQEYHITTGFTVPSYLSFIFPFATNVEHGIFGNTGLMRNGYFSLAGILFFGIALFQSKNSFQKSLLITGIIFLVLSLGGEIKRLLYSNLPLFQFIRTNGEYRVFSIIAFILLGSYPLNNLIISQHLRGLQSYLRYISWFAVFIMAVALILWYPFSMTLPFEFSSLPITTRGKWMLDNLPFSAKLMINATIILIITTLALAFSRMIKLPALLILFVLADTIAAAWINLPYSGVQTKSAAEMQALLKDSPDGIPVPAMTPLYANTRPDLLKVVGCWSYYSKQPGTPELCDYPTLFVSTESYFNSEEVSRINNRPFVFMERGTFPVTPLSDFSSSDMRFQCESDSTDNLVLLQNIYPGWKIYKDNQPVRMEKYLGNFMSVELEKGKHLVRFSFENGRLLAIVISWLVLLAIAGGLFCSRKLRSVSPSSLSQ</sequence>
<proteinExistence type="predicted"/>
<evidence type="ECO:0000313" key="3">
    <source>
        <dbReference type="Proteomes" id="UP000031408"/>
    </source>
</evidence>
<feature type="transmembrane region" description="Helical" evidence="1">
    <location>
        <begin position="119"/>
        <end position="139"/>
    </location>
</feature>
<feature type="transmembrane region" description="Helical" evidence="1">
    <location>
        <begin position="294"/>
        <end position="313"/>
    </location>
</feature>
<feature type="transmembrane region" description="Helical" evidence="1">
    <location>
        <begin position="359"/>
        <end position="378"/>
    </location>
</feature>
<dbReference type="Proteomes" id="UP000031408">
    <property type="component" value="Unassembled WGS sequence"/>
</dbReference>
<dbReference type="RefSeq" id="WP_039137752.1">
    <property type="nucleotide sequence ID" value="NZ_JSVC01000005.1"/>
</dbReference>
<gene>
    <name evidence="2" type="ORF">OI18_05100</name>
</gene>
<evidence type="ECO:0000256" key="1">
    <source>
        <dbReference type="SAM" id="Phobius"/>
    </source>
</evidence>
<keyword evidence="1" id="KW-0472">Membrane</keyword>
<evidence type="ECO:0008006" key="4">
    <source>
        <dbReference type="Google" id="ProtNLM"/>
    </source>
</evidence>
<feature type="transmembrane region" description="Helical" evidence="1">
    <location>
        <begin position="264"/>
        <end position="282"/>
    </location>
</feature>
<feature type="transmembrane region" description="Helical" evidence="1">
    <location>
        <begin position="467"/>
        <end position="485"/>
    </location>
</feature>
<feature type="transmembrane region" description="Helical" evidence="1">
    <location>
        <begin position="442"/>
        <end position="460"/>
    </location>
</feature>
<dbReference type="AlphaFoldDB" id="A0A0C1IYT5"/>
<feature type="transmembrane region" description="Helical" evidence="1">
    <location>
        <begin position="145"/>
        <end position="163"/>
    </location>
</feature>